<keyword evidence="1" id="KW-0472">Membrane</keyword>
<accession>A0A6L7GRA0</accession>
<evidence type="ECO:0000313" key="2">
    <source>
        <dbReference type="EMBL" id="MXP21897.1"/>
    </source>
</evidence>
<keyword evidence="3" id="KW-1185">Reference proteome</keyword>
<gene>
    <name evidence="2" type="ORF">GIY30_11105</name>
</gene>
<dbReference type="RefSeq" id="WP_160902030.1">
    <property type="nucleotide sequence ID" value="NZ_CP102850.1"/>
</dbReference>
<dbReference type="AlphaFoldDB" id="A0A6L7GRA0"/>
<dbReference type="EMBL" id="WMBR01000002">
    <property type="protein sequence ID" value="MXP21897.1"/>
    <property type="molecule type" value="Genomic_DNA"/>
</dbReference>
<sequence>MKITYKPRHSSGEEARQGHAAEIISWFSYYLVSLPSGVSLMAGLLVGGWLADSPQ</sequence>
<reference evidence="2 3" key="1">
    <citation type="submission" date="2019-11" db="EMBL/GenBank/DDBJ databases">
        <title>Gordonia sp. nov., a novel actinobacterium isolated from mangrove soil in Hainan.</title>
        <authorList>
            <person name="Huang X."/>
            <person name="Xie Y."/>
            <person name="Chu X."/>
            <person name="Xiao K."/>
        </authorList>
    </citation>
    <scope>NUCLEOTIDE SEQUENCE [LARGE SCALE GENOMIC DNA]</scope>
    <source>
        <strain evidence="2 3">HNM0687</strain>
    </source>
</reference>
<name>A0A6L7GRA0_9ACTN</name>
<evidence type="ECO:0000313" key="3">
    <source>
        <dbReference type="Proteomes" id="UP000475545"/>
    </source>
</evidence>
<feature type="transmembrane region" description="Helical" evidence="1">
    <location>
        <begin position="26"/>
        <end position="51"/>
    </location>
</feature>
<protein>
    <submittedName>
        <fullName evidence="2">Uncharacterized protein</fullName>
    </submittedName>
</protein>
<comment type="caution">
    <text evidence="2">The sequence shown here is derived from an EMBL/GenBank/DDBJ whole genome shotgun (WGS) entry which is preliminary data.</text>
</comment>
<organism evidence="2 3">
    <name type="scientific">Gordonia mangrovi</name>
    <dbReference type="NCBI Taxonomy" id="2665643"/>
    <lineage>
        <taxon>Bacteria</taxon>
        <taxon>Bacillati</taxon>
        <taxon>Actinomycetota</taxon>
        <taxon>Actinomycetes</taxon>
        <taxon>Mycobacteriales</taxon>
        <taxon>Gordoniaceae</taxon>
        <taxon>Gordonia</taxon>
    </lineage>
</organism>
<keyword evidence="1" id="KW-1133">Transmembrane helix</keyword>
<dbReference type="Proteomes" id="UP000475545">
    <property type="component" value="Unassembled WGS sequence"/>
</dbReference>
<proteinExistence type="predicted"/>
<keyword evidence="1" id="KW-0812">Transmembrane</keyword>
<evidence type="ECO:0000256" key="1">
    <source>
        <dbReference type="SAM" id="Phobius"/>
    </source>
</evidence>